<feature type="chain" id="PRO_5016331323" description="ML domain-containing protein" evidence="1">
    <location>
        <begin position="28"/>
        <end position="158"/>
    </location>
</feature>
<evidence type="ECO:0000256" key="1">
    <source>
        <dbReference type="SAM" id="SignalP"/>
    </source>
</evidence>
<dbReference type="AlphaFoldDB" id="A0A317N3Y0"/>
<organism evidence="2 3">
    <name type="scientific">Nocardia neocaledoniensis</name>
    <dbReference type="NCBI Taxonomy" id="236511"/>
    <lineage>
        <taxon>Bacteria</taxon>
        <taxon>Bacillati</taxon>
        <taxon>Actinomycetota</taxon>
        <taxon>Actinomycetes</taxon>
        <taxon>Mycobacteriales</taxon>
        <taxon>Nocardiaceae</taxon>
        <taxon>Nocardia</taxon>
    </lineage>
</organism>
<dbReference type="EMBL" id="QGTL01000015">
    <property type="protein sequence ID" value="PWV69782.1"/>
    <property type="molecule type" value="Genomic_DNA"/>
</dbReference>
<feature type="signal peptide" evidence="1">
    <location>
        <begin position="1"/>
        <end position="27"/>
    </location>
</feature>
<reference evidence="2 3" key="1">
    <citation type="submission" date="2018-05" db="EMBL/GenBank/DDBJ databases">
        <title>Genomic Encyclopedia of Type Strains, Phase IV (KMG-IV): sequencing the most valuable type-strain genomes for metagenomic binning, comparative biology and taxonomic classification.</title>
        <authorList>
            <person name="Goeker M."/>
        </authorList>
    </citation>
    <scope>NUCLEOTIDE SEQUENCE [LARGE SCALE GENOMIC DNA]</scope>
    <source>
        <strain evidence="2 3">DSM 44717</strain>
    </source>
</reference>
<evidence type="ECO:0000313" key="2">
    <source>
        <dbReference type="EMBL" id="PWV69782.1"/>
    </source>
</evidence>
<evidence type="ECO:0000313" key="3">
    <source>
        <dbReference type="Proteomes" id="UP000246410"/>
    </source>
</evidence>
<sequence length="158" mass="15549">MRVIGMIGAATAVAATAVLGTAGTAAAAPVTTNFAGAAALWGWSMNGPGTDYVTVTATTGVEPGQVSFGVTNVVPYKGDGSPWLRARVQWLNVNTGATGIADVPYIFPCTDPAQCPVGPVVANTGPGQIVAGVYSVAVGGNIGPSVTVMPGYGTVAVP</sequence>
<name>A0A317N3Y0_9NOCA</name>
<proteinExistence type="predicted"/>
<evidence type="ECO:0008006" key="4">
    <source>
        <dbReference type="Google" id="ProtNLM"/>
    </source>
</evidence>
<accession>A0A317N3Y0</accession>
<protein>
    <recommendedName>
        <fullName evidence="4">ML domain-containing protein</fullName>
    </recommendedName>
</protein>
<dbReference type="RefSeq" id="WP_146229463.1">
    <property type="nucleotide sequence ID" value="NZ_QGTL01000015.1"/>
</dbReference>
<keyword evidence="1" id="KW-0732">Signal</keyword>
<gene>
    <name evidence="2" type="ORF">DFR69_1159</name>
</gene>
<dbReference type="Proteomes" id="UP000246410">
    <property type="component" value="Unassembled WGS sequence"/>
</dbReference>
<keyword evidence="3" id="KW-1185">Reference proteome</keyword>
<comment type="caution">
    <text evidence="2">The sequence shown here is derived from an EMBL/GenBank/DDBJ whole genome shotgun (WGS) entry which is preliminary data.</text>
</comment>